<evidence type="ECO:0000313" key="7">
    <source>
        <dbReference type="Proteomes" id="UP000536746"/>
    </source>
</evidence>
<dbReference type="Gene3D" id="3.40.190.10">
    <property type="entry name" value="Periplasmic binding protein-like II"/>
    <property type="match status" value="2"/>
</dbReference>
<dbReference type="SUPFAM" id="SSF46785">
    <property type="entry name" value="Winged helix' DNA-binding domain"/>
    <property type="match status" value="1"/>
</dbReference>
<dbReference type="PRINTS" id="PR00039">
    <property type="entry name" value="HTHLYSR"/>
</dbReference>
<gene>
    <name evidence="6" type="ORF">HNO84_20810</name>
</gene>
<protein>
    <submittedName>
        <fullName evidence="6">LysR family transcriptional regulator</fullName>
    </submittedName>
</protein>
<dbReference type="InterPro" id="IPR036388">
    <property type="entry name" value="WH-like_DNA-bd_sf"/>
</dbReference>
<dbReference type="CDD" id="cd08459">
    <property type="entry name" value="PBP2_DntR_NahR_LinR_like"/>
    <property type="match status" value="1"/>
</dbReference>
<sequence>MRVDLNLLRLLLTIYDTGSVTAAAEHLKMSQPTASAALARLRHSFGDPLFVRHNGVMSPTPRAQNLIDKTREVIALIDSEILRSPDFVPETADDEFVFCLSAIGEIVFLPTLFDFISKAAPHTRIRSISLPPSRLEEALVSGEVDLLLGYYPDIKESDIFQQRLFSHELTCMVRSGHAIEGERMTLQQFVDAEHALVKDGGRSQEMFEAELQARRIERKIVLRTSHYMSIPTIIARSDLVVVLPKPVANAFAGEKNVRVIDAPVEIPKYDLKMYWHRRFHKDPKSVWLRAAVLELFAADAAQA</sequence>
<name>A0ABX2M261_9BURK</name>
<dbReference type="InterPro" id="IPR050389">
    <property type="entry name" value="LysR-type_TF"/>
</dbReference>
<dbReference type="EMBL" id="JABFMT010000033">
    <property type="protein sequence ID" value="NUU04058.1"/>
    <property type="molecule type" value="Genomic_DNA"/>
</dbReference>
<comment type="caution">
    <text evidence="6">The sequence shown here is derived from an EMBL/GenBank/DDBJ whole genome shotgun (WGS) entry which is preliminary data.</text>
</comment>
<dbReference type="Proteomes" id="UP000536746">
    <property type="component" value="Unassembled WGS sequence"/>
</dbReference>
<dbReference type="InterPro" id="IPR005119">
    <property type="entry name" value="LysR_subst-bd"/>
</dbReference>
<feature type="domain" description="HTH lysR-type" evidence="5">
    <location>
        <begin position="3"/>
        <end position="60"/>
    </location>
</feature>
<dbReference type="InterPro" id="IPR036390">
    <property type="entry name" value="WH_DNA-bd_sf"/>
</dbReference>
<dbReference type="RefSeq" id="WP_079217821.1">
    <property type="nucleotide sequence ID" value="NZ_CP018845.1"/>
</dbReference>
<evidence type="ECO:0000256" key="3">
    <source>
        <dbReference type="ARBA" id="ARBA00023125"/>
    </source>
</evidence>
<dbReference type="Pfam" id="PF00126">
    <property type="entry name" value="HTH_1"/>
    <property type="match status" value="1"/>
</dbReference>
<accession>A0ABX2M261</accession>
<dbReference type="SUPFAM" id="SSF53850">
    <property type="entry name" value="Periplasmic binding protein-like II"/>
    <property type="match status" value="1"/>
</dbReference>
<keyword evidence="3" id="KW-0238">DNA-binding</keyword>
<keyword evidence="4" id="KW-0804">Transcription</keyword>
<keyword evidence="7" id="KW-1185">Reference proteome</keyword>
<comment type="similarity">
    <text evidence="1">Belongs to the LysR transcriptional regulatory family.</text>
</comment>
<dbReference type="Gene3D" id="1.10.10.10">
    <property type="entry name" value="Winged helix-like DNA-binding domain superfamily/Winged helix DNA-binding domain"/>
    <property type="match status" value="1"/>
</dbReference>
<organism evidence="6 7">
    <name type="scientific">Herbaspirillum robiniae</name>
    <dbReference type="NCBI Taxonomy" id="2014887"/>
    <lineage>
        <taxon>Bacteria</taxon>
        <taxon>Pseudomonadati</taxon>
        <taxon>Pseudomonadota</taxon>
        <taxon>Betaproteobacteria</taxon>
        <taxon>Burkholderiales</taxon>
        <taxon>Oxalobacteraceae</taxon>
        <taxon>Herbaspirillum</taxon>
    </lineage>
</organism>
<evidence type="ECO:0000256" key="2">
    <source>
        <dbReference type="ARBA" id="ARBA00023015"/>
    </source>
</evidence>
<dbReference type="PANTHER" id="PTHR30118">
    <property type="entry name" value="HTH-TYPE TRANSCRIPTIONAL REGULATOR LEUO-RELATED"/>
    <property type="match status" value="1"/>
</dbReference>
<dbReference type="PANTHER" id="PTHR30118:SF15">
    <property type="entry name" value="TRANSCRIPTIONAL REGULATORY PROTEIN"/>
    <property type="match status" value="1"/>
</dbReference>
<evidence type="ECO:0000259" key="5">
    <source>
        <dbReference type="PROSITE" id="PS50931"/>
    </source>
</evidence>
<dbReference type="PROSITE" id="PS50931">
    <property type="entry name" value="HTH_LYSR"/>
    <property type="match status" value="1"/>
</dbReference>
<evidence type="ECO:0000256" key="4">
    <source>
        <dbReference type="ARBA" id="ARBA00023163"/>
    </source>
</evidence>
<keyword evidence="2" id="KW-0805">Transcription regulation</keyword>
<proteinExistence type="inferred from homology"/>
<dbReference type="Pfam" id="PF03466">
    <property type="entry name" value="LysR_substrate"/>
    <property type="match status" value="1"/>
</dbReference>
<evidence type="ECO:0000256" key="1">
    <source>
        <dbReference type="ARBA" id="ARBA00009437"/>
    </source>
</evidence>
<evidence type="ECO:0000313" key="6">
    <source>
        <dbReference type="EMBL" id="NUU04058.1"/>
    </source>
</evidence>
<reference evidence="6 7" key="1">
    <citation type="journal article" date="2020" name="Front. Plant Sci.">
        <title>Isolation of Rhizosphere Bacteria That Improve Quality and Water Stress Tolerance in Greenhouse Ornamentals.</title>
        <authorList>
            <person name="Nordstedt N.P."/>
            <person name="Jones M.L."/>
        </authorList>
    </citation>
    <scope>NUCLEOTIDE SEQUENCE [LARGE SCALE GENOMIC DNA]</scope>
    <source>
        <strain evidence="6 7">C6C2</strain>
    </source>
</reference>
<dbReference type="InterPro" id="IPR000847">
    <property type="entry name" value="LysR_HTH_N"/>
</dbReference>